<reference evidence="5" key="1">
    <citation type="submission" date="2021-02" db="EMBL/GenBank/DDBJ databases">
        <authorList>
            <person name="Nowell W R."/>
        </authorList>
    </citation>
    <scope>NUCLEOTIDE SEQUENCE</scope>
</reference>
<dbReference type="InterPro" id="IPR001382">
    <property type="entry name" value="Glyco_hydro_47"/>
</dbReference>
<accession>A0A8S2ZRN8</accession>
<evidence type="ECO:0000256" key="4">
    <source>
        <dbReference type="ARBA" id="ARBA00023180"/>
    </source>
</evidence>
<dbReference type="PANTHER" id="PTHR45679">
    <property type="entry name" value="ER DEGRADATION-ENHANCING ALPHA-MANNOSIDASE-LIKE PROTEIN 2"/>
    <property type="match status" value="1"/>
</dbReference>
<dbReference type="GO" id="GO:0005509">
    <property type="term" value="F:calcium ion binding"/>
    <property type="evidence" value="ECO:0007669"/>
    <property type="project" value="InterPro"/>
</dbReference>
<dbReference type="AlphaFoldDB" id="A0A8S2ZRN8"/>
<proteinExistence type="inferred from homology"/>
<organism evidence="5 6">
    <name type="scientific">Rotaria magnacalcarata</name>
    <dbReference type="NCBI Taxonomy" id="392030"/>
    <lineage>
        <taxon>Eukaryota</taxon>
        <taxon>Metazoa</taxon>
        <taxon>Spiralia</taxon>
        <taxon>Gnathifera</taxon>
        <taxon>Rotifera</taxon>
        <taxon>Eurotatoria</taxon>
        <taxon>Bdelloidea</taxon>
        <taxon>Philodinida</taxon>
        <taxon>Philodinidae</taxon>
        <taxon>Rotaria</taxon>
    </lineage>
</organism>
<dbReference type="SUPFAM" id="SSF48225">
    <property type="entry name" value="Seven-hairpin glycosidases"/>
    <property type="match status" value="1"/>
</dbReference>
<keyword evidence="4" id="KW-0325">Glycoprotein</keyword>
<name>A0A8S2ZRN8_9BILA</name>
<comment type="subcellular location">
    <subcellularLocation>
        <location evidence="1">Endoplasmic reticulum</location>
    </subcellularLocation>
</comment>
<evidence type="ECO:0000313" key="6">
    <source>
        <dbReference type="Proteomes" id="UP000681967"/>
    </source>
</evidence>
<evidence type="ECO:0000256" key="2">
    <source>
        <dbReference type="ARBA" id="ARBA00007658"/>
    </source>
</evidence>
<dbReference type="GO" id="GO:0004571">
    <property type="term" value="F:mannosyl-oligosaccharide 1,2-alpha-mannosidase activity"/>
    <property type="evidence" value="ECO:0007669"/>
    <property type="project" value="InterPro"/>
</dbReference>
<sequence length="56" mass="5923">SIDLVIGGLLSAHLLAKRMNVSVNSTWPCTGPLLDLAVALANKLLPAFDTETGEFK</sequence>
<dbReference type="Pfam" id="PF01532">
    <property type="entry name" value="Glyco_hydro_47"/>
    <property type="match status" value="1"/>
</dbReference>
<evidence type="ECO:0000256" key="3">
    <source>
        <dbReference type="ARBA" id="ARBA00022824"/>
    </source>
</evidence>
<dbReference type="PANTHER" id="PTHR45679:SF6">
    <property type="entry name" value="ER DEGRADATION-ENHANCING ALPHA-MANNOSIDASE-LIKE PROTEIN 2"/>
    <property type="match status" value="1"/>
</dbReference>
<feature type="non-terminal residue" evidence="5">
    <location>
        <position position="1"/>
    </location>
</feature>
<gene>
    <name evidence="5" type="ORF">BYL167_LOCUS42300</name>
</gene>
<dbReference type="InterPro" id="IPR036026">
    <property type="entry name" value="Seven-hairpin_glycosidases"/>
</dbReference>
<protein>
    <submittedName>
        <fullName evidence="5">Uncharacterized protein</fullName>
    </submittedName>
</protein>
<keyword evidence="3" id="KW-0256">Endoplasmic reticulum</keyword>
<dbReference type="Proteomes" id="UP000681967">
    <property type="component" value="Unassembled WGS sequence"/>
</dbReference>
<dbReference type="EMBL" id="CAJOBH010109439">
    <property type="protein sequence ID" value="CAF4654030.1"/>
    <property type="molecule type" value="Genomic_DNA"/>
</dbReference>
<dbReference type="GO" id="GO:0005975">
    <property type="term" value="P:carbohydrate metabolic process"/>
    <property type="evidence" value="ECO:0007669"/>
    <property type="project" value="InterPro"/>
</dbReference>
<dbReference type="GO" id="GO:1904380">
    <property type="term" value="P:endoplasmic reticulum mannose trimming"/>
    <property type="evidence" value="ECO:0007669"/>
    <property type="project" value="InterPro"/>
</dbReference>
<dbReference type="Gene3D" id="1.50.10.10">
    <property type="match status" value="1"/>
</dbReference>
<dbReference type="GO" id="GO:0044322">
    <property type="term" value="C:endoplasmic reticulum quality control compartment"/>
    <property type="evidence" value="ECO:0007669"/>
    <property type="project" value="GOC"/>
</dbReference>
<dbReference type="GO" id="GO:0016020">
    <property type="term" value="C:membrane"/>
    <property type="evidence" value="ECO:0007669"/>
    <property type="project" value="InterPro"/>
</dbReference>
<evidence type="ECO:0000256" key="1">
    <source>
        <dbReference type="ARBA" id="ARBA00004240"/>
    </source>
</evidence>
<comment type="caution">
    <text evidence="5">The sequence shown here is derived from an EMBL/GenBank/DDBJ whole genome shotgun (WGS) entry which is preliminary data.</text>
</comment>
<comment type="similarity">
    <text evidence="2">Belongs to the glycosyl hydrolase 47 family.</text>
</comment>
<dbReference type="InterPro" id="IPR044674">
    <property type="entry name" value="EDEM1/2/3"/>
</dbReference>
<dbReference type="InterPro" id="IPR012341">
    <property type="entry name" value="6hp_glycosidase-like_sf"/>
</dbReference>
<evidence type="ECO:0000313" key="5">
    <source>
        <dbReference type="EMBL" id="CAF4654030.1"/>
    </source>
</evidence>